<evidence type="ECO:0000313" key="1">
    <source>
        <dbReference type="EMBL" id="GAG35615.1"/>
    </source>
</evidence>
<feature type="non-terminal residue" evidence="1">
    <location>
        <position position="249"/>
    </location>
</feature>
<sequence length="249" mass="27768">THSFADFADAKPNYIQNLWSPFSPRKGYVTKLVRHHLAVVGRYRRVLSIPNPINQLRLVQALEMHFAQVFTAAWKSPISASKPYFQYSEARAILPQQDFAGISRLKAKGRAVARYILITDVTRFYPSIYTHSISWALHTKEVAKSNKGQNLEGNVLDKIIREAQDSQTIGIPIGPDTSLVIAEIILSAVDNDACGAGLGFRSYDDYELPGVTKGQCEQALARLETALFEFELEGNVSKTEILELPMAVE</sequence>
<reference evidence="1" key="1">
    <citation type="journal article" date="2014" name="Front. Microbiol.">
        <title>High frequency of phylogenetically diverse reductive dehalogenase-homologous genes in deep subseafloor sedimentary metagenomes.</title>
        <authorList>
            <person name="Kawai M."/>
            <person name="Futagami T."/>
            <person name="Toyoda A."/>
            <person name="Takaki Y."/>
            <person name="Nishi S."/>
            <person name="Hori S."/>
            <person name="Arai W."/>
            <person name="Tsubouchi T."/>
            <person name="Morono Y."/>
            <person name="Uchiyama I."/>
            <person name="Ito T."/>
            <person name="Fujiyama A."/>
            <person name="Inagaki F."/>
            <person name="Takami H."/>
        </authorList>
    </citation>
    <scope>NUCLEOTIDE SEQUENCE</scope>
    <source>
        <strain evidence="1">Expedition CK06-06</strain>
    </source>
</reference>
<organism evidence="1">
    <name type="scientific">marine sediment metagenome</name>
    <dbReference type="NCBI Taxonomy" id="412755"/>
    <lineage>
        <taxon>unclassified sequences</taxon>
        <taxon>metagenomes</taxon>
        <taxon>ecological metagenomes</taxon>
    </lineage>
</organism>
<dbReference type="AlphaFoldDB" id="X0WY31"/>
<name>X0WY31_9ZZZZ</name>
<dbReference type="CDD" id="cd01646">
    <property type="entry name" value="RT_Bac_retron_I"/>
    <property type="match status" value="1"/>
</dbReference>
<feature type="non-terminal residue" evidence="1">
    <location>
        <position position="1"/>
    </location>
</feature>
<gene>
    <name evidence="1" type="ORF">S01H1_67066</name>
</gene>
<protein>
    <recommendedName>
        <fullName evidence="2">Reverse transcriptase domain-containing protein</fullName>
    </recommendedName>
</protein>
<accession>X0WY31</accession>
<proteinExistence type="predicted"/>
<comment type="caution">
    <text evidence="1">The sequence shown here is derived from an EMBL/GenBank/DDBJ whole genome shotgun (WGS) entry which is preliminary data.</text>
</comment>
<evidence type="ECO:0008006" key="2">
    <source>
        <dbReference type="Google" id="ProtNLM"/>
    </source>
</evidence>
<dbReference type="EMBL" id="BARS01044384">
    <property type="protein sequence ID" value="GAG35615.1"/>
    <property type="molecule type" value="Genomic_DNA"/>
</dbReference>